<accession>S3DH51</accession>
<keyword evidence="3" id="KW-0560">Oxidoreductase</keyword>
<evidence type="ECO:0000313" key="8">
    <source>
        <dbReference type="EMBL" id="EPE37040.1"/>
    </source>
</evidence>
<evidence type="ECO:0000256" key="1">
    <source>
        <dbReference type="ARBA" id="ARBA00010609"/>
    </source>
</evidence>
<dbReference type="GeneID" id="19468251"/>
<dbReference type="InterPro" id="IPR001117">
    <property type="entry name" value="Cu-oxidase_2nd"/>
</dbReference>
<dbReference type="InterPro" id="IPR011706">
    <property type="entry name" value="Cu-oxidase_C"/>
</dbReference>
<dbReference type="Proteomes" id="UP000016922">
    <property type="component" value="Unassembled WGS sequence"/>
</dbReference>
<dbReference type="PROSITE" id="PS00079">
    <property type="entry name" value="MULTICOPPER_OXIDASE1"/>
    <property type="match status" value="2"/>
</dbReference>
<dbReference type="SUPFAM" id="SSF49503">
    <property type="entry name" value="Cupredoxins"/>
    <property type="match status" value="3"/>
</dbReference>
<dbReference type="OrthoDB" id="2121828at2759"/>
<evidence type="ECO:0000259" key="7">
    <source>
        <dbReference type="Pfam" id="PF07732"/>
    </source>
</evidence>
<dbReference type="HOGENOM" id="CLU_006504_7_2_1"/>
<dbReference type="eggNOG" id="KOG1263">
    <property type="taxonomic scope" value="Eukaryota"/>
</dbReference>
<dbReference type="InterPro" id="IPR033138">
    <property type="entry name" value="Cu_oxidase_CS"/>
</dbReference>
<dbReference type="GO" id="GO:0005507">
    <property type="term" value="F:copper ion binding"/>
    <property type="evidence" value="ECO:0007669"/>
    <property type="project" value="InterPro"/>
</dbReference>
<dbReference type="CDD" id="cd13910">
    <property type="entry name" value="CuRO_3_MCO_like_4"/>
    <property type="match status" value="1"/>
</dbReference>
<keyword evidence="2" id="KW-0479">Metal-binding</keyword>
<keyword evidence="4" id="KW-0186">Copper</keyword>
<protein>
    <submittedName>
        <fullName evidence="8">Cupredoxin</fullName>
    </submittedName>
</protein>
<organism evidence="8 9">
    <name type="scientific">Glarea lozoyensis (strain ATCC 20868 / MF5171)</name>
    <dbReference type="NCBI Taxonomy" id="1116229"/>
    <lineage>
        <taxon>Eukaryota</taxon>
        <taxon>Fungi</taxon>
        <taxon>Dikarya</taxon>
        <taxon>Ascomycota</taxon>
        <taxon>Pezizomycotina</taxon>
        <taxon>Leotiomycetes</taxon>
        <taxon>Helotiales</taxon>
        <taxon>Helotiaceae</taxon>
        <taxon>Glarea</taxon>
    </lineage>
</organism>
<sequence>MLLSRNRLCLLVALIVISGILYNAIDRYFTTGLHFSFATGGERNLAHVLSPQHHINRAPTTIRHVWKITTGFRAPDGVRKKVYLINGQFPGPWIEARSGDDIEVDIYNWLTDEGVAIHWHGLWMRGANEMDGAVGLTQSPTGPSKSFTYKFHIAEAQSGSFWYHSHSELQRADGLYGGIVIHKPASSGVPSENEVHNYDQDVGLLIGDWYHRPSHEVQVYYEDFANAGNEPAPDSLLINGQGYFNCSLAVPARPLVCQKIMIPQLNLNINNTRLRLINTGAIVGFTISIAGYDMHLIEVDGGGEVSGGLGSSSIGVIYPGERVDIILGPNLHFDKSKMVMSIELDAENLRFRNFALTEIQHFPVTSLSDTGTRYGGPSMPTEALAPLDLARVAGPPRVTTGMPKTPSQTLVLYTKVEILGEFGNRPRGFINQSTWEAERLEKMPLLALDKTAWGNAFVPFVKTGEDRWVDIVLNNFDDRGHPFHLHGNDFFVLSVHEAGIGGYDEAYNPFDTARPPAGGPLNTMNPVRKDTIFIPAMGYAVLRFKADNEGLWFFHCHILWHQAVGMAMALHVGSD</sequence>
<evidence type="ECO:0000256" key="2">
    <source>
        <dbReference type="ARBA" id="ARBA00022723"/>
    </source>
</evidence>
<dbReference type="InterPro" id="IPR008972">
    <property type="entry name" value="Cupredoxin"/>
</dbReference>
<feature type="domain" description="Plastocyanin-like" evidence="6">
    <location>
        <begin position="462"/>
        <end position="573"/>
    </location>
</feature>
<feature type="domain" description="Plastocyanin-like" evidence="5">
    <location>
        <begin position="203"/>
        <end position="327"/>
    </location>
</feature>
<keyword evidence="9" id="KW-1185">Reference proteome</keyword>
<dbReference type="InterPro" id="IPR002355">
    <property type="entry name" value="Cu_oxidase_Cu_BS"/>
</dbReference>
<dbReference type="PANTHER" id="PTHR11709">
    <property type="entry name" value="MULTI-COPPER OXIDASE"/>
    <property type="match status" value="1"/>
</dbReference>
<evidence type="ECO:0000256" key="3">
    <source>
        <dbReference type="ARBA" id="ARBA00023002"/>
    </source>
</evidence>
<gene>
    <name evidence="8" type="ORF">GLAREA_09203</name>
</gene>
<dbReference type="PROSITE" id="PS00080">
    <property type="entry name" value="MULTICOPPER_OXIDASE2"/>
    <property type="match status" value="1"/>
</dbReference>
<dbReference type="OMA" id="HILWHQA"/>
<dbReference type="CDD" id="cd04206">
    <property type="entry name" value="CuRO_1_LCC_like"/>
    <property type="match status" value="1"/>
</dbReference>
<dbReference type="Pfam" id="PF00394">
    <property type="entry name" value="Cu-oxidase"/>
    <property type="match status" value="1"/>
</dbReference>
<dbReference type="KEGG" id="glz:GLAREA_09203"/>
<evidence type="ECO:0000313" key="9">
    <source>
        <dbReference type="Proteomes" id="UP000016922"/>
    </source>
</evidence>
<dbReference type="Gene3D" id="2.60.40.420">
    <property type="entry name" value="Cupredoxins - blue copper proteins"/>
    <property type="match status" value="3"/>
</dbReference>
<dbReference type="AlphaFoldDB" id="S3DH51"/>
<dbReference type="RefSeq" id="XP_008076355.1">
    <property type="nucleotide sequence ID" value="XM_008078164.1"/>
</dbReference>
<comment type="similarity">
    <text evidence="1">Belongs to the multicopper oxidase family.</text>
</comment>
<evidence type="ECO:0000256" key="4">
    <source>
        <dbReference type="ARBA" id="ARBA00023008"/>
    </source>
</evidence>
<dbReference type="Pfam" id="PF07732">
    <property type="entry name" value="Cu-oxidase_3"/>
    <property type="match status" value="1"/>
</dbReference>
<dbReference type="PANTHER" id="PTHR11709:SF414">
    <property type="entry name" value="ADR239WP"/>
    <property type="match status" value="1"/>
</dbReference>
<evidence type="ECO:0000259" key="5">
    <source>
        <dbReference type="Pfam" id="PF00394"/>
    </source>
</evidence>
<dbReference type="CDD" id="cd04205">
    <property type="entry name" value="CuRO_2_LCC_like"/>
    <property type="match status" value="1"/>
</dbReference>
<proteinExistence type="inferred from homology"/>
<evidence type="ECO:0000259" key="6">
    <source>
        <dbReference type="Pfam" id="PF07731"/>
    </source>
</evidence>
<dbReference type="InterPro" id="IPR045087">
    <property type="entry name" value="Cu-oxidase_fam"/>
</dbReference>
<dbReference type="InterPro" id="IPR011707">
    <property type="entry name" value="Cu-oxidase-like_N"/>
</dbReference>
<reference evidence="8 9" key="1">
    <citation type="journal article" date="2013" name="BMC Genomics">
        <title>Genomics-driven discovery of the pneumocandin biosynthetic gene cluster in the fungus Glarea lozoyensis.</title>
        <authorList>
            <person name="Chen L."/>
            <person name="Yue Q."/>
            <person name="Zhang X."/>
            <person name="Xiang M."/>
            <person name="Wang C."/>
            <person name="Li S."/>
            <person name="Che Y."/>
            <person name="Ortiz-Lopez F.J."/>
            <person name="Bills G.F."/>
            <person name="Liu X."/>
            <person name="An Z."/>
        </authorList>
    </citation>
    <scope>NUCLEOTIDE SEQUENCE [LARGE SCALE GENOMIC DNA]</scope>
    <source>
        <strain evidence="9">ATCC 20868 / MF5171</strain>
    </source>
</reference>
<name>S3DH51_GLAL2</name>
<feature type="domain" description="Plastocyanin-like" evidence="7">
    <location>
        <begin position="73"/>
        <end position="185"/>
    </location>
</feature>
<dbReference type="GO" id="GO:0016491">
    <property type="term" value="F:oxidoreductase activity"/>
    <property type="evidence" value="ECO:0007669"/>
    <property type="project" value="UniProtKB-KW"/>
</dbReference>
<dbReference type="Pfam" id="PF07731">
    <property type="entry name" value="Cu-oxidase_2"/>
    <property type="match status" value="1"/>
</dbReference>
<dbReference type="EMBL" id="KE145352">
    <property type="protein sequence ID" value="EPE37040.1"/>
    <property type="molecule type" value="Genomic_DNA"/>
</dbReference>